<comment type="caution">
    <text evidence="2">The sequence shown here is derived from an EMBL/GenBank/DDBJ whole genome shotgun (WGS) entry which is preliminary data.</text>
</comment>
<accession>A0ABW4I9U6</accession>
<dbReference type="EMBL" id="JBHUDG010000003">
    <property type="protein sequence ID" value="MFD1628717.1"/>
    <property type="molecule type" value="Genomic_DNA"/>
</dbReference>
<keyword evidence="1" id="KW-0472">Membrane</keyword>
<dbReference type="InterPro" id="IPR005625">
    <property type="entry name" value="PepSY-ass_TM"/>
</dbReference>
<organism evidence="2 3">
    <name type="scientific">Pseudopedobacter beijingensis</name>
    <dbReference type="NCBI Taxonomy" id="1207056"/>
    <lineage>
        <taxon>Bacteria</taxon>
        <taxon>Pseudomonadati</taxon>
        <taxon>Bacteroidota</taxon>
        <taxon>Sphingobacteriia</taxon>
        <taxon>Sphingobacteriales</taxon>
        <taxon>Sphingobacteriaceae</taxon>
        <taxon>Pseudopedobacter</taxon>
    </lineage>
</organism>
<keyword evidence="3" id="KW-1185">Reference proteome</keyword>
<feature type="transmembrane region" description="Helical" evidence="1">
    <location>
        <begin position="187"/>
        <end position="210"/>
    </location>
</feature>
<dbReference type="PANTHER" id="PTHR34219:SF3">
    <property type="entry name" value="BLL7967 PROTEIN"/>
    <property type="match status" value="1"/>
</dbReference>
<gene>
    <name evidence="2" type="ORF">ACFSAH_02450</name>
</gene>
<proteinExistence type="predicted"/>
<evidence type="ECO:0000313" key="3">
    <source>
        <dbReference type="Proteomes" id="UP001597118"/>
    </source>
</evidence>
<evidence type="ECO:0000256" key="1">
    <source>
        <dbReference type="SAM" id="Phobius"/>
    </source>
</evidence>
<dbReference type="PANTHER" id="PTHR34219">
    <property type="entry name" value="IRON-REGULATED INNER MEMBRANE PROTEIN-RELATED"/>
    <property type="match status" value="1"/>
</dbReference>
<dbReference type="Pfam" id="PF03929">
    <property type="entry name" value="PepSY_TM"/>
    <property type="match status" value="1"/>
</dbReference>
<feature type="transmembrane region" description="Helical" evidence="1">
    <location>
        <begin position="12"/>
        <end position="33"/>
    </location>
</feature>
<name>A0ABW4I9U6_9SPHI</name>
<reference evidence="3" key="1">
    <citation type="journal article" date="2019" name="Int. J. Syst. Evol. Microbiol.">
        <title>The Global Catalogue of Microorganisms (GCM) 10K type strain sequencing project: providing services to taxonomists for standard genome sequencing and annotation.</title>
        <authorList>
            <consortium name="The Broad Institute Genomics Platform"/>
            <consortium name="The Broad Institute Genome Sequencing Center for Infectious Disease"/>
            <person name="Wu L."/>
            <person name="Ma J."/>
        </authorList>
    </citation>
    <scope>NUCLEOTIDE SEQUENCE [LARGE SCALE GENOMIC DNA]</scope>
    <source>
        <strain evidence="3">CCUG 53762</strain>
    </source>
</reference>
<dbReference type="PROSITE" id="PS51257">
    <property type="entry name" value="PROKAR_LIPOPROTEIN"/>
    <property type="match status" value="1"/>
</dbReference>
<evidence type="ECO:0000313" key="2">
    <source>
        <dbReference type="EMBL" id="MFD1628717.1"/>
    </source>
</evidence>
<feature type="transmembrane region" description="Helical" evidence="1">
    <location>
        <begin position="334"/>
        <end position="355"/>
    </location>
</feature>
<protein>
    <submittedName>
        <fullName evidence="2">PepSY-associated TM helix domain-containing protein</fullName>
    </submittedName>
</protein>
<sequence length="376" mass="43227">MIKKINAWLHLWLGLVSGIVVVILSITGCILVFEQEIKQLTSPWLHAEKPSEGEFLPPSVLYNEVHKHFPDKKIFSVWYHGENKTAHFRLDSDSLIYINPYTAEITGVIDHEDFFHFIEEGHFHLWLPKAIGDPIVGWGTFIFFILLVTGIILWWPKQWNKTNIHKSFKIKWKARFKRLNYDLHNVLGFYTLIISLIFAITGLIMSFPWFSNGFFKITGGTVKERIVSKSDTTLNQSVVGLSQVDAAWKKGITEIGEYNKDAIIVSFPKKASDVIALCVDMHNGSWRYVNLDQHTLEPVASTQKKLKEEDFASYLRRTNYAFHVGAFAGLPTKFLFFFASLVCASLPITGFYIWWGRKKKNKRKRPTKTPGETAIV</sequence>
<dbReference type="RefSeq" id="WP_379661103.1">
    <property type="nucleotide sequence ID" value="NZ_JBHUDG010000003.1"/>
</dbReference>
<feature type="transmembrane region" description="Helical" evidence="1">
    <location>
        <begin position="135"/>
        <end position="155"/>
    </location>
</feature>
<dbReference type="Proteomes" id="UP001597118">
    <property type="component" value="Unassembled WGS sequence"/>
</dbReference>
<keyword evidence="1" id="KW-0812">Transmembrane</keyword>
<keyword evidence="1" id="KW-1133">Transmembrane helix</keyword>